<dbReference type="EMBL" id="AP022577">
    <property type="protein sequence ID" value="BBX87047.1"/>
    <property type="molecule type" value="Genomic_DNA"/>
</dbReference>
<dbReference type="CDD" id="cd00085">
    <property type="entry name" value="HNHc"/>
    <property type="match status" value="1"/>
</dbReference>
<dbReference type="Pfam" id="PF02720">
    <property type="entry name" value="DUF222"/>
    <property type="match status" value="1"/>
</dbReference>
<evidence type="ECO:0000313" key="3">
    <source>
        <dbReference type="EMBL" id="BBX87047.1"/>
    </source>
</evidence>
<accession>A0ABM7IJU2</accession>
<feature type="compositionally biased region" description="Polar residues" evidence="1">
    <location>
        <begin position="529"/>
        <end position="542"/>
    </location>
</feature>
<feature type="region of interest" description="Disordered" evidence="1">
    <location>
        <begin position="463"/>
        <end position="542"/>
    </location>
</feature>
<feature type="domain" description="HNH nuclease" evidence="2">
    <location>
        <begin position="370"/>
        <end position="421"/>
    </location>
</feature>
<dbReference type="Proteomes" id="UP000465609">
    <property type="component" value="Chromosome"/>
</dbReference>
<organism evidence="3 4">
    <name type="scientific">Mycolicibacterium aubagnense</name>
    <dbReference type="NCBI Taxonomy" id="319707"/>
    <lineage>
        <taxon>Bacteria</taxon>
        <taxon>Bacillati</taxon>
        <taxon>Actinomycetota</taxon>
        <taxon>Actinomycetes</taxon>
        <taxon>Mycobacteriales</taxon>
        <taxon>Mycobacteriaceae</taxon>
        <taxon>Mycolicibacterium</taxon>
    </lineage>
</organism>
<dbReference type="InterPro" id="IPR003870">
    <property type="entry name" value="DUF222"/>
</dbReference>
<evidence type="ECO:0000259" key="2">
    <source>
        <dbReference type="SMART" id="SM00507"/>
    </source>
</evidence>
<reference evidence="3 4" key="1">
    <citation type="journal article" date="2019" name="Emerg. Microbes Infect.">
        <title>Comprehensive subspecies identification of 175 nontuberculous mycobacteria species based on 7547 genomic profiles.</title>
        <authorList>
            <person name="Matsumoto Y."/>
            <person name="Kinjo T."/>
            <person name="Motooka D."/>
            <person name="Nabeya D."/>
            <person name="Jung N."/>
            <person name="Uechi K."/>
            <person name="Horii T."/>
            <person name="Iida T."/>
            <person name="Fujita J."/>
            <person name="Nakamura S."/>
        </authorList>
    </citation>
    <scope>NUCLEOTIDE SEQUENCE [LARGE SCALE GENOMIC DNA]</scope>
    <source>
        <strain evidence="3 4">JCM 15296</strain>
    </source>
</reference>
<evidence type="ECO:0000256" key="1">
    <source>
        <dbReference type="SAM" id="MobiDB-lite"/>
    </source>
</evidence>
<keyword evidence="4" id="KW-1185">Reference proteome</keyword>
<dbReference type="InterPro" id="IPR003615">
    <property type="entry name" value="HNH_nuc"/>
</dbReference>
<evidence type="ECO:0000313" key="4">
    <source>
        <dbReference type="Proteomes" id="UP000465609"/>
    </source>
</evidence>
<gene>
    <name evidence="3" type="ORF">MAUB_49200</name>
</gene>
<protein>
    <recommendedName>
        <fullName evidence="2">HNH nuclease domain-containing protein</fullName>
    </recommendedName>
</protein>
<dbReference type="SMART" id="SM00507">
    <property type="entry name" value="HNHc"/>
    <property type="match status" value="1"/>
</dbReference>
<name>A0ABM7IJU2_9MYCO</name>
<feature type="compositionally biased region" description="Basic and acidic residues" evidence="1">
    <location>
        <begin position="497"/>
        <end position="510"/>
    </location>
</feature>
<sequence length="542" mass="58880">MWRPLIPVITIESMFEVLVLETREVDDASLIDSMTSATRTEAQNAARRLAAIAELTHRRCIDHEHRDLWACDGWDAAASEIGAALTINRWQAASHMHLALTLRDRLPKVGALLAAGDLSLALVTLICWHTELVHDPATLALIDTAMAGAAREWGPLSKADTIRQIDHWIQKFDLAAVRRTRNAVRGRDVEFGKPGDPAGVTSVWALLLATDAALLERTLTAMAHEVCHQDPRTLGQRRADALGVLAARGDRLPCHCTNPDCPAAGTDPRAAAVIIHVLTDTAPHPVSDPLLDAPDATPPVTTHTAVAEALAPTPEPAPAVDQSAVGYLPSGTVIPAVLLADLAARGATVKTVITPQIPADGQPHYRPSTTLDRYVRMRDLTCMHPGCDHPAADADLDHTVPWPAGPTHPANLTPKCRKHHLVKTFYTGTTGWHTHQNPDGTIAWTAPTGHTYTTVPGSRILFPHKHFPTGPPPPPTAATTSDQPDRDLMMPTRRRTRTDARTRHTQHERQLNWTELLESAPTPEAKRQLAQQLINGDSSPPF</sequence>
<proteinExistence type="predicted"/>